<feature type="region of interest" description="Disordered" evidence="1">
    <location>
        <begin position="1"/>
        <end position="45"/>
    </location>
</feature>
<dbReference type="RefSeq" id="XP_028883321.1">
    <property type="nucleotide sequence ID" value="XM_029025475.1"/>
</dbReference>
<dbReference type="AlphaFoldDB" id="A0A1X0NX34"/>
<proteinExistence type="predicted"/>
<gene>
    <name evidence="2" type="ORF">TM35_000132590</name>
</gene>
<evidence type="ECO:0000313" key="2">
    <source>
        <dbReference type="EMBL" id="ORC89255.1"/>
    </source>
</evidence>
<dbReference type="Proteomes" id="UP000192257">
    <property type="component" value="Unassembled WGS sequence"/>
</dbReference>
<dbReference type="STRING" id="67003.A0A1X0NX34"/>
<dbReference type="OrthoDB" id="247703at2759"/>
<reference evidence="2 3" key="1">
    <citation type="submission" date="2017-03" db="EMBL/GenBank/DDBJ databases">
        <title>An alternative strategy for trypanosome survival in the mammalian bloodstream revealed through genome and transcriptome analysis of the ubiquitous bovine parasite Trypanosoma (Megatrypanum) theileri.</title>
        <authorList>
            <person name="Kelly S."/>
            <person name="Ivens A."/>
            <person name="Mott A."/>
            <person name="O'Neill E."/>
            <person name="Emms D."/>
            <person name="Macleod O."/>
            <person name="Voorheis P."/>
            <person name="Matthews J."/>
            <person name="Matthews K."/>
            <person name="Carrington M."/>
        </authorList>
    </citation>
    <scope>NUCLEOTIDE SEQUENCE [LARGE SCALE GENOMIC DNA]</scope>
    <source>
        <strain evidence="2">Edinburgh</strain>
    </source>
</reference>
<evidence type="ECO:0000256" key="1">
    <source>
        <dbReference type="SAM" id="MobiDB-lite"/>
    </source>
</evidence>
<evidence type="ECO:0000313" key="3">
    <source>
        <dbReference type="Proteomes" id="UP000192257"/>
    </source>
</evidence>
<feature type="non-terminal residue" evidence="2">
    <location>
        <position position="1"/>
    </location>
</feature>
<feature type="compositionally biased region" description="Polar residues" evidence="1">
    <location>
        <begin position="10"/>
        <end position="22"/>
    </location>
</feature>
<dbReference type="VEuPathDB" id="TriTrypDB:TM35_000132590"/>
<accession>A0A1X0NX34</accession>
<keyword evidence="3" id="KW-1185">Reference proteome</keyword>
<dbReference type="EMBL" id="NBCO01000013">
    <property type="protein sequence ID" value="ORC89255.1"/>
    <property type="molecule type" value="Genomic_DNA"/>
</dbReference>
<feature type="compositionally biased region" description="Low complexity" evidence="1">
    <location>
        <begin position="28"/>
        <end position="40"/>
    </location>
</feature>
<organism evidence="2 3">
    <name type="scientific">Trypanosoma theileri</name>
    <dbReference type="NCBI Taxonomy" id="67003"/>
    <lineage>
        <taxon>Eukaryota</taxon>
        <taxon>Discoba</taxon>
        <taxon>Euglenozoa</taxon>
        <taxon>Kinetoplastea</taxon>
        <taxon>Metakinetoplastina</taxon>
        <taxon>Trypanosomatida</taxon>
        <taxon>Trypanosomatidae</taxon>
        <taxon>Trypanosoma</taxon>
    </lineage>
</organism>
<name>A0A1X0NX34_9TRYP</name>
<sequence>PQYGSPAASALQTGTQPAQPQYGSAVAPQQQQQQQPSSEQPVPPFVRRPLSLEEVPFTAFFNFPLMGRACPLDIYLDGKTPTRGTELTILNNCEFDVIIGGVELKQEDMYSTSSNSGRTVPTRRWPQQFRVAANGGRATCIIAMHPSFPRASSLFMLVLVYVFSDGRFTPYAARFSV</sequence>
<protein>
    <submittedName>
        <fullName evidence="2">Uncharacterized protein</fullName>
    </submittedName>
</protein>
<comment type="caution">
    <text evidence="2">The sequence shown here is derived from an EMBL/GenBank/DDBJ whole genome shotgun (WGS) entry which is preliminary data.</text>
</comment>
<dbReference type="GeneID" id="39985255"/>